<dbReference type="Gene3D" id="1.10.510.10">
    <property type="entry name" value="Transferase(Phosphotransferase) domain 1"/>
    <property type="match status" value="1"/>
</dbReference>
<dbReference type="Proteomes" id="UP000290900">
    <property type="component" value="Unassembled WGS sequence"/>
</dbReference>
<proteinExistence type="predicted"/>
<dbReference type="GO" id="GO:0005524">
    <property type="term" value="F:ATP binding"/>
    <property type="evidence" value="ECO:0007669"/>
    <property type="project" value="InterPro"/>
</dbReference>
<feature type="compositionally biased region" description="Polar residues" evidence="1">
    <location>
        <begin position="741"/>
        <end position="799"/>
    </location>
</feature>
<dbReference type="InterPro" id="IPR051177">
    <property type="entry name" value="CIK-Related_Protein"/>
</dbReference>
<dbReference type="FunCoup" id="A0A448YTC8">
    <property type="interactions" value="814"/>
</dbReference>
<dbReference type="InterPro" id="IPR011009">
    <property type="entry name" value="Kinase-like_dom_sf"/>
</dbReference>
<keyword evidence="4" id="KW-1185">Reference proteome</keyword>
<evidence type="ECO:0000313" key="4">
    <source>
        <dbReference type="Proteomes" id="UP000290900"/>
    </source>
</evidence>
<dbReference type="AlphaFoldDB" id="A0A448YTC8"/>
<organism evidence="3 4">
    <name type="scientific">Brettanomyces naardenensis</name>
    <name type="common">Yeast</name>
    <dbReference type="NCBI Taxonomy" id="13370"/>
    <lineage>
        <taxon>Eukaryota</taxon>
        <taxon>Fungi</taxon>
        <taxon>Dikarya</taxon>
        <taxon>Ascomycota</taxon>
        <taxon>Saccharomycotina</taxon>
        <taxon>Pichiomycetes</taxon>
        <taxon>Pichiales</taxon>
        <taxon>Pichiaceae</taxon>
        <taxon>Brettanomyces</taxon>
    </lineage>
</organism>
<dbReference type="Gene3D" id="3.30.200.20">
    <property type="entry name" value="Phosphorylase Kinase, domain 1"/>
    <property type="match status" value="1"/>
</dbReference>
<dbReference type="InParanoid" id="A0A448YTC8"/>
<dbReference type="PROSITE" id="PS50011">
    <property type="entry name" value="PROTEIN_KINASE_DOM"/>
    <property type="match status" value="1"/>
</dbReference>
<dbReference type="InterPro" id="IPR016024">
    <property type="entry name" value="ARM-type_fold"/>
</dbReference>
<dbReference type="PANTHER" id="PTHR12984">
    <property type="entry name" value="SCY1-RELATED S/T PROTEIN KINASE-LIKE"/>
    <property type="match status" value="1"/>
</dbReference>
<reference evidence="3 4" key="1">
    <citation type="submission" date="2018-12" db="EMBL/GenBank/DDBJ databases">
        <authorList>
            <person name="Tiukova I."/>
            <person name="Dainat J."/>
        </authorList>
    </citation>
    <scope>NUCLEOTIDE SEQUENCE [LARGE SCALE GENOMIC DNA]</scope>
</reference>
<evidence type="ECO:0000256" key="1">
    <source>
        <dbReference type="SAM" id="MobiDB-lite"/>
    </source>
</evidence>
<dbReference type="OrthoDB" id="79687at2759"/>
<accession>A0A448YTC8</accession>
<gene>
    <name evidence="3" type="ORF">BRENAR_LOCUS4893</name>
</gene>
<feature type="compositionally biased region" description="Polar residues" evidence="1">
    <location>
        <begin position="806"/>
        <end position="822"/>
    </location>
</feature>
<dbReference type="SUPFAM" id="SSF48371">
    <property type="entry name" value="ARM repeat"/>
    <property type="match status" value="1"/>
</dbReference>
<dbReference type="EMBL" id="CAACVR010000075">
    <property type="protein sequence ID" value="VEU24165.1"/>
    <property type="molecule type" value="Genomic_DNA"/>
</dbReference>
<protein>
    <submittedName>
        <fullName evidence="3">DEKNAAC105388</fullName>
    </submittedName>
</protein>
<dbReference type="Pfam" id="PF00069">
    <property type="entry name" value="Pkinase"/>
    <property type="match status" value="1"/>
</dbReference>
<dbReference type="SUPFAM" id="SSF56112">
    <property type="entry name" value="Protein kinase-like (PK-like)"/>
    <property type="match status" value="1"/>
</dbReference>
<feature type="compositionally biased region" description="Low complexity" evidence="1">
    <location>
        <begin position="727"/>
        <end position="740"/>
    </location>
</feature>
<dbReference type="InterPro" id="IPR000719">
    <property type="entry name" value="Prot_kinase_dom"/>
</dbReference>
<feature type="compositionally biased region" description="Polar residues" evidence="1">
    <location>
        <begin position="700"/>
        <end position="710"/>
    </location>
</feature>
<evidence type="ECO:0000313" key="3">
    <source>
        <dbReference type="EMBL" id="VEU24165.1"/>
    </source>
</evidence>
<dbReference type="PANTHER" id="PTHR12984:SF6">
    <property type="entry name" value="SCY1-LIKE PROTEIN 2"/>
    <property type="match status" value="1"/>
</dbReference>
<name>A0A448YTC8_BRENA</name>
<feature type="domain" description="Protein kinase" evidence="2">
    <location>
        <begin position="14"/>
        <end position="313"/>
    </location>
</feature>
<feature type="region of interest" description="Disordered" evidence="1">
    <location>
        <begin position="644"/>
        <end position="838"/>
    </location>
</feature>
<dbReference type="Gene3D" id="1.25.10.10">
    <property type="entry name" value="Leucine-rich Repeat Variant"/>
    <property type="match status" value="2"/>
</dbReference>
<dbReference type="GO" id="GO:0004672">
    <property type="term" value="F:protein kinase activity"/>
    <property type="evidence" value="ECO:0007669"/>
    <property type="project" value="InterPro"/>
</dbReference>
<evidence type="ECO:0000259" key="2">
    <source>
        <dbReference type="PROSITE" id="PS50011"/>
    </source>
</evidence>
<sequence length="838" mass="94872">MFIFKTSGIEGSYSTSSNPLFVSNSWTIYPARHRTTKKRASVWQFNKKDYEARLLRDGAISHSNRDLVLGDIYDNLKRYVSNLAKLRHPNFLTVIEPLEDHKNRLLFVTEYVVNDLATVDKTDLDEIIITKGLLQVATGLKFLHQSVSTVHLNIAPDSILITENFDWKISGLQFMQVLENNAVAERFTDPLDSRMPDFLSIDFKFSSPNLLLRHNADYIDDLFSIACLIFYLFNEGRPMIECSNSSLLEYERSFNRLNHNLQSVESTGNTDHPFFSKIPPNYRQIFFNLIRQSQESTTDVIELQKPLTIDDFINSAIFNNELIKILNIIDEFQALQNTERIDFLSGLRNQINNFPKALLINKFIPVLTDAVSPYFKSTKKLQNDDEQIISLSIENLLLLSKTLSQLTFTDRVFPVLTQSLESLDLDTIKSLLIAHLETIRTKLGVSGSDEATRSKHYQNFQSFLSQLFEKSISHSSSALPSSIKLQEALLGNLKTFLDYQSYSVITNKLLPLICNLFSTTTSLRVKVLTIKAFILMINGMADKSLDNYVIVERLLPLVRKTQASNLKNADLLSTMVSLYDNLFTKLRGTTGKLSVGNEEVSVDDLILESVFFEVWKLTKFVTRRSDMDAIFQLLQRMEAYLKNETEKRQREEPETESQRTLSPSPMGDDMFSSEFSGVQPAKPSRLEKNGGSELKGLGSMQRTFQRSSPAIQRAASPRSVLQVSRTSSSLQDSFQRSSPSLQQTETGFRNSSPSLQQASFTKASPSFTTSSFMQPMKATKSSGASTLPTSARVSPSPINWSKEKPTTTANGWTKYPDTTNSLFEPIKPTKKLNQGTYH</sequence>
<dbReference type="SMART" id="SM00220">
    <property type="entry name" value="S_TKc"/>
    <property type="match status" value="1"/>
</dbReference>
<dbReference type="InterPro" id="IPR011989">
    <property type="entry name" value="ARM-like"/>
</dbReference>